<keyword evidence="3" id="KW-1185">Reference proteome</keyword>
<sequence>MCVCIGDAHSTFFCLFNETCRHCGLSVPPQCFFPQFWQYACLISDSVEEDTAGGFGGGFVRCVVRRNMSRFKECVAVINTRSGAREGASVFASALQQYLDRAGISHHDVRVPGRDILHSIKLHLDAADAIVVCGGDGTLSSVANALAAARHEPLLKLPLVPVPCGLQNSIATSLGVLSAERSVSAFVLGRVEPVPLWELRANGRFLRYFISYISIGAYAMCVRRLHYLDAVGENYVALPTVRNKYKVGAFYTAMRNEVVPCTTVMMVNNSHVEVEASMKLFVASQMPLQHTRYSLTPNATFKHGTLGVTYATEEASRLRLWHLLSREAVEGTIINEDGVCECLCVSELDLFIKDVPSIAEGGVSPGVLLMADGEGVYLAPGSTVSVRRAPFQSFFASC</sequence>
<dbReference type="InterPro" id="IPR017438">
    <property type="entry name" value="ATP-NAD_kinase_N"/>
</dbReference>
<dbReference type="GO" id="GO:0005737">
    <property type="term" value="C:cytoplasm"/>
    <property type="evidence" value="ECO:0007669"/>
    <property type="project" value="TreeGrafter"/>
</dbReference>
<dbReference type="SUPFAM" id="SSF111331">
    <property type="entry name" value="NAD kinase/diacylglycerol kinase-like"/>
    <property type="match status" value="1"/>
</dbReference>
<protein>
    <recommendedName>
        <fullName evidence="1">DAGKc domain-containing protein</fullName>
    </recommendedName>
</protein>
<dbReference type="GO" id="GO:0001727">
    <property type="term" value="F:lipid kinase activity"/>
    <property type="evidence" value="ECO:0007669"/>
    <property type="project" value="TreeGrafter"/>
</dbReference>
<evidence type="ECO:0000313" key="2">
    <source>
        <dbReference type="EMBL" id="EKF37984.1"/>
    </source>
</evidence>
<dbReference type="InterPro" id="IPR001206">
    <property type="entry name" value="Diacylglycerol_kinase_cat_dom"/>
</dbReference>
<dbReference type="PROSITE" id="PS50146">
    <property type="entry name" value="DAGK"/>
    <property type="match status" value="1"/>
</dbReference>
<feature type="domain" description="DAGKc" evidence="1">
    <location>
        <begin position="69"/>
        <end position="203"/>
    </location>
</feature>
<dbReference type="GO" id="GO:0016773">
    <property type="term" value="F:phosphotransferase activity, alcohol group as acceptor"/>
    <property type="evidence" value="ECO:0007669"/>
    <property type="project" value="UniProtKB-ARBA"/>
</dbReference>
<comment type="caution">
    <text evidence="2">The sequence shown here is derived from an EMBL/GenBank/DDBJ whole genome shotgun (WGS) entry which is preliminary data.</text>
</comment>
<evidence type="ECO:0000313" key="3">
    <source>
        <dbReference type="Proteomes" id="UP000007350"/>
    </source>
</evidence>
<dbReference type="EMBL" id="AHKC01008061">
    <property type="protein sequence ID" value="EKF37984.1"/>
    <property type="molecule type" value="Genomic_DNA"/>
</dbReference>
<accession>K2NJP9</accession>
<evidence type="ECO:0000259" key="1">
    <source>
        <dbReference type="PROSITE" id="PS50146"/>
    </source>
</evidence>
<gene>
    <name evidence="2" type="ORF">MOQ_001812</name>
</gene>
<proteinExistence type="predicted"/>
<dbReference type="Proteomes" id="UP000007350">
    <property type="component" value="Unassembled WGS sequence"/>
</dbReference>
<organism evidence="2 3">
    <name type="scientific">Trypanosoma cruzi marinkellei</name>
    <dbReference type="NCBI Taxonomy" id="85056"/>
    <lineage>
        <taxon>Eukaryota</taxon>
        <taxon>Discoba</taxon>
        <taxon>Euglenozoa</taxon>
        <taxon>Kinetoplastea</taxon>
        <taxon>Metakinetoplastina</taxon>
        <taxon>Trypanosomatida</taxon>
        <taxon>Trypanosomatidae</taxon>
        <taxon>Trypanosoma</taxon>
        <taxon>Schizotrypanum</taxon>
    </lineage>
</organism>
<dbReference type="GO" id="GO:0046512">
    <property type="term" value="P:sphingosine biosynthetic process"/>
    <property type="evidence" value="ECO:0007669"/>
    <property type="project" value="TreeGrafter"/>
</dbReference>
<reference evidence="2 3" key="1">
    <citation type="journal article" date="2012" name="BMC Genomics">
        <title>Comparative genomic analysis of human infective Trypanosoma cruzi lineages with the bat-restricted subspecies T. cruzi marinkellei.</title>
        <authorList>
            <person name="Franzen O."/>
            <person name="Talavera-Lopez C."/>
            <person name="Ochaya S."/>
            <person name="Butler C.E."/>
            <person name="Messenger L.A."/>
            <person name="Lewis M.D."/>
            <person name="Llewellyn M.S."/>
            <person name="Marinkelle C.J."/>
            <person name="Tyler K.M."/>
            <person name="Miles M.A."/>
            <person name="Andersson B."/>
        </authorList>
    </citation>
    <scope>NUCLEOTIDE SEQUENCE [LARGE SCALE GENOMIC DNA]</scope>
    <source>
        <strain evidence="2 3">B7</strain>
    </source>
</reference>
<dbReference type="GO" id="GO:0016020">
    <property type="term" value="C:membrane"/>
    <property type="evidence" value="ECO:0007669"/>
    <property type="project" value="TreeGrafter"/>
</dbReference>
<name>K2NJP9_TRYCR</name>
<dbReference type="InterPro" id="IPR016064">
    <property type="entry name" value="NAD/diacylglycerol_kinase_sf"/>
</dbReference>
<dbReference type="PANTHER" id="PTHR12358:SF31">
    <property type="entry name" value="ACYLGLYCEROL KINASE, MITOCHONDRIAL"/>
    <property type="match status" value="1"/>
</dbReference>
<dbReference type="OrthoDB" id="3853857at2759"/>
<dbReference type="InterPro" id="IPR050187">
    <property type="entry name" value="Lipid_Phosphate_FormReg"/>
</dbReference>
<dbReference type="AlphaFoldDB" id="K2NJP9"/>
<dbReference type="PANTHER" id="PTHR12358">
    <property type="entry name" value="SPHINGOSINE KINASE"/>
    <property type="match status" value="1"/>
</dbReference>
<dbReference type="Gene3D" id="3.40.50.10330">
    <property type="entry name" value="Probable inorganic polyphosphate/atp-NAD kinase, domain 1"/>
    <property type="match status" value="1"/>
</dbReference>
<dbReference type="Pfam" id="PF00781">
    <property type="entry name" value="DAGK_cat"/>
    <property type="match status" value="1"/>
</dbReference>